<comment type="caution">
    <text evidence="1">The sequence shown here is derived from an EMBL/GenBank/DDBJ whole genome shotgun (WGS) entry which is preliminary data.</text>
</comment>
<dbReference type="EMBL" id="JBHRYB010000001">
    <property type="protein sequence ID" value="MFC3678998.1"/>
    <property type="molecule type" value="Genomic_DNA"/>
</dbReference>
<dbReference type="RefSeq" id="WP_376864588.1">
    <property type="nucleotide sequence ID" value="NZ_JBHRYB010000001.1"/>
</dbReference>
<name>A0ABV7VPV2_9GAMM</name>
<evidence type="ECO:0000313" key="2">
    <source>
        <dbReference type="Proteomes" id="UP001595722"/>
    </source>
</evidence>
<sequence>MANIHVFYQHRVDGPELVNFENQIRSHRDLCDLMDRYPWTEEQRLTDETGEGGGFHFTLKGHNNQYAVYQFTPVDAQRGLLDLSIVIKPGWLGVFGRQALEQHFDVLTISAAQQQLKELFSHSPETLYRCYKNQPQQP</sequence>
<organism evidence="1 2">
    <name type="scientific">Bacterioplanoides pacificum</name>
    <dbReference type="NCBI Taxonomy" id="1171596"/>
    <lineage>
        <taxon>Bacteria</taxon>
        <taxon>Pseudomonadati</taxon>
        <taxon>Pseudomonadota</taxon>
        <taxon>Gammaproteobacteria</taxon>
        <taxon>Oceanospirillales</taxon>
        <taxon>Oceanospirillaceae</taxon>
        <taxon>Bacterioplanoides</taxon>
    </lineage>
</organism>
<reference evidence="2" key="1">
    <citation type="journal article" date="2019" name="Int. J. Syst. Evol. Microbiol.">
        <title>The Global Catalogue of Microorganisms (GCM) 10K type strain sequencing project: providing services to taxonomists for standard genome sequencing and annotation.</title>
        <authorList>
            <consortium name="The Broad Institute Genomics Platform"/>
            <consortium name="The Broad Institute Genome Sequencing Center for Infectious Disease"/>
            <person name="Wu L."/>
            <person name="Ma J."/>
        </authorList>
    </citation>
    <scope>NUCLEOTIDE SEQUENCE [LARGE SCALE GENOMIC DNA]</scope>
    <source>
        <strain evidence="2">KCTC 42424</strain>
    </source>
</reference>
<accession>A0ABV7VPV2</accession>
<evidence type="ECO:0000313" key="1">
    <source>
        <dbReference type="EMBL" id="MFC3678998.1"/>
    </source>
</evidence>
<protein>
    <submittedName>
        <fullName evidence="1">Uncharacterized protein</fullName>
    </submittedName>
</protein>
<gene>
    <name evidence="1" type="ORF">ACFOMG_02570</name>
</gene>
<proteinExistence type="predicted"/>
<dbReference type="Proteomes" id="UP001595722">
    <property type="component" value="Unassembled WGS sequence"/>
</dbReference>
<keyword evidence="2" id="KW-1185">Reference proteome</keyword>